<keyword evidence="11" id="KW-1185">Reference proteome</keyword>
<dbReference type="Pfam" id="PF13923">
    <property type="entry name" value="zf-C3HC4_2"/>
    <property type="match status" value="1"/>
</dbReference>
<dbReference type="Gene3D" id="3.40.50.10810">
    <property type="entry name" value="Tandem AAA-ATPase domain"/>
    <property type="match status" value="1"/>
</dbReference>
<dbReference type="InterPro" id="IPR001841">
    <property type="entry name" value="Znf_RING"/>
</dbReference>
<dbReference type="SUPFAM" id="SSF57850">
    <property type="entry name" value="RING/U-box"/>
    <property type="match status" value="1"/>
</dbReference>
<dbReference type="PANTHER" id="PTHR45865:SF1">
    <property type="entry name" value="E3 UBIQUITIN-PROTEIN LIGASE SHPRH"/>
    <property type="match status" value="1"/>
</dbReference>
<evidence type="ECO:0000256" key="5">
    <source>
        <dbReference type="ARBA" id="ARBA00022833"/>
    </source>
</evidence>
<dbReference type="GO" id="GO:0000209">
    <property type="term" value="P:protein polyubiquitination"/>
    <property type="evidence" value="ECO:0007669"/>
    <property type="project" value="TreeGrafter"/>
</dbReference>
<keyword evidence="3 7" id="KW-0863">Zinc-finger</keyword>
<dbReference type="STRING" id="91928.A0A0D1ZH84"/>
<dbReference type="InterPro" id="IPR013083">
    <property type="entry name" value="Znf_RING/FYVE/PHD"/>
</dbReference>
<dbReference type="SUPFAM" id="SSF52540">
    <property type="entry name" value="P-loop containing nucleoside triphosphate hydrolases"/>
    <property type="match status" value="2"/>
</dbReference>
<dbReference type="CDD" id="cd18070">
    <property type="entry name" value="DEXQc_SHPRH"/>
    <property type="match status" value="1"/>
</dbReference>
<sequence length="1422" mass="159842">MEECDEPIPKRRKTYHVAKLVLPPPFSTYSPIAQVTLDVLDTDLETADLHEDDLPLPVTVESLLDSDEQVLITLSVGKRRGLKQARVKVPLGATDRQILLDSTHLDSAVRYRHPAAPPLACAYSSIQTTASGVKLNTLILWEDTVSLRDKVDPKLFAILARYVPPKTAPGPLFESWEPRQFYDSVHVPEESEEASADINVPFLESSLFPFQRRGVRWLLRREGIDLMSSGEPQLLPDPPADFLPQGFDRAENSDGVTCYVNHALGLLSTDLSSIQERFGPIKGGILADEMGLGKTLEIISLIGLNPRPTALRGTIGLRQSPSTLIITPPTILKQWKQELQVHAPSLRVYYYPGVGTYKKAGDKLIEELLNQDVVLTTYNVIAKEVHYVGEKPGRQLRNPQRYEHLKSPLTQISWWRVCLDEAQMVESGVSSAATVARLIPRVNAWAVTGTPLRKGHRDLYGLLLFLRSVPWSYSTRLWDHLVSYHRPLFRDMLGEVAMRHTKDFVREDLRLPPQSRHTITIPFTPIEEQHYSQLFQELCEDCDLDRTGAPQTGDWDPESPTMIEKMRTWLTRLRQTCLHPEVGGHNRRALGRSHNGPLRTVEQVLDVMIDLQEGLVRGVQRTHLMTMIRRGQLLENSQATAQAQAVYKDVYEQACVIVEECRQQFEQEQKTSETLKVEDDDNEETSARLTTMRARLRSALEVQHIAIFFMGNISFQLKQLETEGSEAFEEYEKKETTAYEKAKSIRGELLAENLRHVNKLITTVKSSISSGSVAIPDLGAPDGYGGIESRKIFDKIDAYCEAMNIQAQQLRELRMKMADFLSQALIDEDEGVELQGDEYESSTKHQDEMYAYMEALRALSADRSEALTGQENMLIKQEMKQFLRAAKEGEGPAPELMLKLLAEREHKRVKVSTFGCLRGLIAEVRQMVTSLQWQEGNGHVRAGHEAAILERVLKHMQQLNTAQTKSLTSLEQEVNQFRDTMNSRLDYYRALQRISDTVAPFEEENIGKPMSDDHYANLEKEEAKHQKKLVSLSAKLRYLLHMKATETKSSAPRVCTICTDQFEVGTMTSCGHQFCKDCVLTWWAQHRNCPICKTTLHPNSFHDIAYKPAEIAVQAESPSSASLMNSPSGPDRSHDQSIYSDISTTMLNQIKDIDLRGPSFGSKIDFLCRHILWLREHDPGCKSIIFSQYREFIDVLARAFSEYKISSTRFDTKNGIENFKADPSIECFLLHAKAHSAGLNLVVASHVFLCEPLINTAIELQAIARVHRIGQYRPTTVWMYLIADTVEESIYEISVARRLAHLKSTSDGKHSGKGKGNGKKSKATSSSSASGTATPSTSLQENAIDAANSMELQAADLSKLLAAGKNGGEMVDSQDLWACLFGRVKKREEVTGGFAHTRPASSQVGTLLRLEAAQRRHGPEVL</sequence>
<dbReference type="GO" id="GO:0005634">
    <property type="term" value="C:nucleus"/>
    <property type="evidence" value="ECO:0007669"/>
    <property type="project" value="TreeGrafter"/>
</dbReference>
<keyword evidence="6" id="KW-0067">ATP-binding</keyword>
<dbReference type="GO" id="GO:0006974">
    <property type="term" value="P:DNA damage response"/>
    <property type="evidence" value="ECO:0007669"/>
    <property type="project" value="TreeGrafter"/>
</dbReference>
<feature type="region of interest" description="Disordered" evidence="8">
    <location>
        <begin position="1304"/>
        <end position="1338"/>
    </location>
</feature>
<dbReference type="InterPro" id="IPR014001">
    <property type="entry name" value="Helicase_ATP-bd"/>
</dbReference>
<dbReference type="InterPro" id="IPR027417">
    <property type="entry name" value="P-loop_NTPase"/>
</dbReference>
<keyword evidence="5" id="KW-0862">Zinc</keyword>
<dbReference type="InterPro" id="IPR017907">
    <property type="entry name" value="Znf_RING_CS"/>
</dbReference>
<dbReference type="Pfam" id="PF00176">
    <property type="entry name" value="SNF2-rel_dom"/>
    <property type="match status" value="1"/>
</dbReference>
<evidence type="ECO:0000256" key="8">
    <source>
        <dbReference type="SAM" id="MobiDB-lite"/>
    </source>
</evidence>
<keyword evidence="2" id="KW-0547">Nucleotide-binding</keyword>
<dbReference type="InterPro" id="IPR049730">
    <property type="entry name" value="SNF2/RAD54-like_C"/>
</dbReference>
<name>A0A0D1ZH84_9EURO</name>
<dbReference type="PROSITE" id="PS50089">
    <property type="entry name" value="ZF_RING_2"/>
    <property type="match status" value="1"/>
</dbReference>
<keyword evidence="1" id="KW-0479">Metal-binding</keyword>
<evidence type="ECO:0000256" key="6">
    <source>
        <dbReference type="ARBA" id="ARBA00022840"/>
    </source>
</evidence>
<dbReference type="InterPro" id="IPR001650">
    <property type="entry name" value="Helicase_C-like"/>
</dbReference>
<dbReference type="HOGENOM" id="CLU_001592_2_0_1"/>
<dbReference type="RefSeq" id="XP_016232513.1">
    <property type="nucleotide sequence ID" value="XM_016383890.1"/>
</dbReference>
<dbReference type="Proteomes" id="UP000053328">
    <property type="component" value="Unassembled WGS sequence"/>
</dbReference>
<evidence type="ECO:0000256" key="7">
    <source>
        <dbReference type="PROSITE-ProRule" id="PRU00175"/>
    </source>
</evidence>
<dbReference type="InterPro" id="IPR038718">
    <property type="entry name" value="SNF2-like_sf"/>
</dbReference>
<dbReference type="Gene3D" id="3.30.40.10">
    <property type="entry name" value="Zinc/RING finger domain, C3HC4 (zinc finger)"/>
    <property type="match status" value="1"/>
</dbReference>
<dbReference type="EMBL" id="KN847498">
    <property type="protein sequence ID" value="KIW12297.1"/>
    <property type="molecule type" value="Genomic_DNA"/>
</dbReference>
<dbReference type="CDD" id="cd18793">
    <property type="entry name" value="SF2_C_SNF"/>
    <property type="match status" value="1"/>
</dbReference>
<dbReference type="VEuPathDB" id="FungiDB:PV08_09574"/>
<accession>A0A0D1ZH84</accession>
<dbReference type="Pfam" id="PF00271">
    <property type="entry name" value="Helicase_C"/>
    <property type="match status" value="1"/>
</dbReference>
<keyword evidence="4" id="KW-0378">Hydrolase</keyword>
<dbReference type="GO" id="GO:0008270">
    <property type="term" value="F:zinc ion binding"/>
    <property type="evidence" value="ECO:0007669"/>
    <property type="project" value="UniProtKB-KW"/>
</dbReference>
<dbReference type="PROSITE" id="PS00518">
    <property type="entry name" value="ZF_RING_1"/>
    <property type="match status" value="1"/>
</dbReference>
<proteinExistence type="predicted"/>
<dbReference type="SMART" id="SM00184">
    <property type="entry name" value="RING"/>
    <property type="match status" value="1"/>
</dbReference>
<dbReference type="PANTHER" id="PTHR45865">
    <property type="entry name" value="E3 UBIQUITIN-PROTEIN LIGASE SHPRH FAMILY MEMBER"/>
    <property type="match status" value="1"/>
</dbReference>
<feature type="compositionally biased region" description="Low complexity" evidence="8">
    <location>
        <begin position="1323"/>
        <end position="1338"/>
    </location>
</feature>
<evidence type="ECO:0000256" key="4">
    <source>
        <dbReference type="ARBA" id="ARBA00022801"/>
    </source>
</evidence>
<dbReference type="InterPro" id="IPR052583">
    <property type="entry name" value="ATP-helicase/E3_Ub-Ligase"/>
</dbReference>
<dbReference type="InterPro" id="IPR059033">
    <property type="entry name" value="C144_05_dom"/>
</dbReference>
<evidence type="ECO:0000313" key="10">
    <source>
        <dbReference type="EMBL" id="KIW12297.1"/>
    </source>
</evidence>
<reference evidence="10 11" key="1">
    <citation type="submission" date="2015-01" db="EMBL/GenBank/DDBJ databases">
        <title>The Genome Sequence of Exophiala spinifera CBS89968.</title>
        <authorList>
            <consortium name="The Broad Institute Genomics Platform"/>
            <person name="Cuomo C."/>
            <person name="de Hoog S."/>
            <person name="Gorbushina A."/>
            <person name="Stielow B."/>
            <person name="Teixiera M."/>
            <person name="Abouelleil A."/>
            <person name="Chapman S.B."/>
            <person name="Priest M."/>
            <person name="Young S.K."/>
            <person name="Wortman J."/>
            <person name="Nusbaum C."/>
            <person name="Birren B."/>
        </authorList>
    </citation>
    <scope>NUCLEOTIDE SEQUENCE [LARGE SCALE GENOMIC DNA]</scope>
    <source>
        <strain evidence="10 11">CBS 89968</strain>
    </source>
</reference>
<feature type="domain" description="RING-type" evidence="9">
    <location>
        <begin position="1055"/>
        <end position="1093"/>
    </location>
</feature>
<gene>
    <name evidence="10" type="ORF">PV08_09574</name>
</gene>
<evidence type="ECO:0000256" key="3">
    <source>
        <dbReference type="ARBA" id="ARBA00022771"/>
    </source>
</evidence>
<dbReference type="GeneID" id="27336657"/>
<dbReference type="OrthoDB" id="5330228at2759"/>
<evidence type="ECO:0000313" key="11">
    <source>
        <dbReference type="Proteomes" id="UP000053328"/>
    </source>
</evidence>
<organism evidence="10 11">
    <name type="scientific">Exophiala spinifera</name>
    <dbReference type="NCBI Taxonomy" id="91928"/>
    <lineage>
        <taxon>Eukaryota</taxon>
        <taxon>Fungi</taxon>
        <taxon>Dikarya</taxon>
        <taxon>Ascomycota</taxon>
        <taxon>Pezizomycotina</taxon>
        <taxon>Eurotiomycetes</taxon>
        <taxon>Chaetothyriomycetidae</taxon>
        <taxon>Chaetothyriales</taxon>
        <taxon>Herpotrichiellaceae</taxon>
        <taxon>Exophiala</taxon>
    </lineage>
</organism>
<dbReference type="InterPro" id="IPR000330">
    <property type="entry name" value="SNF2_N"/>
</dbReference>
<dbReference type="GO" id="GO:0061630">
    <property type="term" value="F:ubiquitin protein ligase activity"/>
    <property type="evidence" value="ECO:0007669"/>
    <property type="project" value="TreeGrafter"/>
</dbReference>
<evidence type="ECO:0000256" key="1">
    <source>
        <dbReference type="ARBA" id="ARBA00022723"/>
    </source>
</evidence>
<dbReference type="Pfam" id="PF26021">
    <property type="entry name" value="Ferritin_C144_05"/>
    <property type="match status" value="1"/>
</dbReference>
<evidence type="ECO:0000256" key="2">
    <source>
        <dbReference type="ARBA" id="ARBA00022741"/>
    </source>
</evidence>
<evidence type="ECO:0000259" key="9">
    <source>
        <dbReference type="PROSITE" id="PS50089"/>
    </source>
</evidence>
<dbReference type="GO" id="GO:0016787">
    <property type="term" value="F:hydrolase activity"/>
    <property type="evidence" value="ECO:0007669"/>
    <property type="project" value="UniProtKB-KW"/>
</dbReference>
<protein>
    <recommendedName>
        <fullName evidence="9">RING-type domain-containing protein</fullName>
    </recommendedName>
</protein>
<feature type="compositionally biased region" description="Basic residues" evidence="8">
    <location>
        <begin position="1311"/>
        <end position="1322"/>
    </location>
</feature>
<dbReference type="GO" id="GO:0005524">
    <property type="term" value="F:ATP binding"/>
    <property type="evidence" value="ECO:0007669"/>
    <property type="project" value="InterPro"/>
</dbReference>
<dbReference type="SMART" id="SM00487">
    <property type="entry name" value="DEXDc"/>
    <property type="match status" value="1"/>
</dbReference>
<dbReference type="Gene3D" id="3.40.50.300">
    <property type="entry name" value="P-loop containing nucleotide triphosphate hydrolases"/>
    <property type="match status" value="1"/>
</dbReference>